<name>A0A0F9QYB6_9ZZZZ</name>
<proteinExistence type="predicted"/>
<comment type="caution">
    <text evidence="1">The sequence shown here is derived from an EMBL/GenBank/DDBJ whole genome shotgun (WGS) entry which is preliminary data.</text>
</comment>
<organism evidence="1">
    <name type="scientific">marine sediment metagenome</name>
    <dbReference type="NCBI Taxonomy" id="412755"/>
    <lineage>
        <taxon>unclassified sequences</taxon>
        <taxon>metagenomes</taxon>
        <taxon>ecological metagenomes</taxon>
    </lineage>
</organism>
<dbReference type="EMBL" id="LAZR01004271">
    <property type="protein sequence ID" value="KKN10153.1"/>
    <property type="molecule type" value="Genomic_DNA"/>
</dbReference>
<protein>
    <submittedName>
        <fullName evidence="1">Uncharacterized protein</fullName>
    </submittedName>
</protein>
<sequence>MSKKLKWGLILYNTSWTRNVHLVLVRLETTHLVLEHHNRSIRGRFNSLRRGFGIFMTLKEFRVQRALGTMRIMYSLKTSYVILNDTIFRINKGEGLFINNQSKILDKIDRSFYSIKQSPYTPGPNERPCLCNGGKY</sequence>
<gene>
    <name evidence="1" type="ORF">LCGC14_1039460</name>
</gene>
<dbReference type="AlphaFoldDB" id="A0A0F9QYB6"/>
<accession>A0A0F9QYB6</accession>
<evidence type="ECO:0000313" key="1">
    <source>
        <dbReference type="EMBL" id="KKN10153.1"/>
    </source>
</evidence>
<reference evidence="1" key="1">
    <citation type="journal article" date="2015" name="Nature">
        <title>Complex archaea that bridge the gap between prokaryotes and eukaryotes.</title>
        <authorList>
            <person name="Spang A."/>
            <person name="Saw J.H."/>
            <person name="Jorgensen S.L."/>
            <person name="Zaremba-Niedzwiedzka K."/>
            <person name="Martijn J."/>
            <person name="Lind A.E."/>
            <person name="van Eijk R."/>
            <person name="Schleper C."/>
            <person name="Guy L."/>
            <person name="Ettema T.J."/>
        </authorList>
    </citation>
    <scope>NUCLEOTIDE SEQUENCE</scope>
</reference>